<organism evidence="1 2">
    <name type="scientific">Colletotrichum gloeosporioides (strain Cg-14)</name>
    <name type="common">Anthracnose fungus</name>
    <name type="synonym">Glomerella cingulata</name>
    <dbReference type="NCBI Taxonomy" id="1237896"/>
    <lineage>
        <taxon>Eukaryota</taxon>
        <taxon>Fungi</taxon>
        <taxon>Dikarya</taxon>
        <taxon>Ascomycota</taxon>
        <taxon>Pezizomycotina</taxon>
        <taxon>Sordariomycetes</taxon>
        <taxon>Hypocreomycetidae</taxon>
        <taxon>Glomerellales</taxon>
        <taxon>Glomerellaceae</taxon>
        <taxon>Colletotrichum</taxon>
        <taxon>Colletotrichum gloeosporioides species complex</taxon>
    </lineage>
</organism>
<name>T0K3E3_COLGC</name>
<accession>T0K3E3</accession>
<protein>
    <submittedName>
        <fullName evidence="1">Uncharacterized protein</fullName>
    </submittedName>
</protein>
<proteinExistence type="predicted"/>
<comment type="caution">
    <text evidence="1">The sequence shown here is derived from an EMBL/GenBank/DDBJ whole genome shotgun (WGS) entry which is preliminary data.</text>
</comment>
<dbReference type="Proteomes" id="UP000015530">
    <property type="component" value="Unassembled WGS sequence"/>
</dbReference>
<reference evidence="2" key="1">
    <citation type="journal article" date="2013" name="Mol. Plant Microbe Interact.">
        <title>Global aspects of pacC regulation of pathogenicity genes in Colletotrichum gloeosporioides as revealed by transcriptome analysis.</title>
        <authorList>
            <person name="Alkan N."/>
            <person name="Meng X."/>
            <person name="Friedlander G."/>
            <person name="Reuveni E."/>
            <person name="Sukno S."/>
            <person name="Sherman A."/>
            <person name="Thon M."/>
            <person name="Fluhr R."/>
            <person name="Prusky D."/>
        </authorList>
    </citation>
    <scope>NUCLEOTIDE SEQUENCE [LARGE SCALE GENOMIC DNA]</scope>
    <source>
        <strain evidence="2">Cg-14</strain>
    </source>
</reference>
<evidence type="ECO:0000313" key="2">
    <source>
        <dbReference type="Proteomes" id="UP000015530"/>
    </source>
</evidence>
<gene>
    <name evidence="1" type="ORF">CGLO_13580</name>
</gene>
<sequence length="15" mass="1617">MTPFGFPVVPDPSII</sequence>
<dbReference type="EMBL" id="AMYD01003018">
    <property type="protein sequence ID" value="EQB47293.1"/>
    <property type="molecule type" value="Genomic_DNA"/>
</dbReference>
<evidence type="ECO:0000313" key="1">
    <source>
        <dbReference type="EMBL" id="EQB47293.1"/>
    </source>
</evidence>
<dbReference type="HOGENOM" id="CLU_3434127_0_0_1"/>